<dbReference type="InterPro" id="IPR010618">
    <property type="entry name" value="RPF"/>
</dbReference>
<comment type="caution">
    <text evidence="5">The sequence shown here is derived from an EMBL/GenBank/DDBJ whole genome shotgun (WGS) entry which is preliminary data.</text>
</comment>
<name>A0ABQ2UY84_9ACTN</name>
<evidence type="ECO:0000313" key="5">
    <source>
        <dbReference type="EMBL" id="GGU59584.1"/>
    </source>
</evidence>
<feature type="signal peptide" evidence="3">
    <location>
        <begin position="1"/>
        <end position="31"/>
    </location>
</feature>
<comment type="similarity">
    <text evidence="1">Belongs to the transglycosylase family. Rpf subfamily.</text>
</comment>
<evidence type="ECO:0000259" key="4">
    <source>
        <dbReference type="Pfam" id="PF06737"/>
    </source>
</evidence>
<feature type="chain" id="PRO_5046146446" description="Resuscitation-promoting factor core lysozyme-like domain-containing protein" evidence="3">
    <location>
        <begin position="32"/>
        <end position="174"/>
    </location>
</feature>
<dbReference type="CDD" id="cd13925">
    <property type="entry name" value="RPF"/>
    <property type="match status" value="1"/>
</dbReference>
<dbReference type="InterPro" id="IPR023346">
    <property type="entry name" value="Lysozyme-like_dom_sf"/>
</dbReference>
<organism evidence="5 6">
    <name type="scientific">Streptomyces albospinus</name>
    <dbReference type="NCBI Taxonomy" id="285515"/>
    <lineage>
        <taxon>Bacteria</taxon>
        <taxon>Bacillati</taxon>
        <taxon>Actinomycetota</taxon>
        <taxon>Actinomycetes</taxon>
        <taxon>Kitasatosporales</taxon>
        <taxon>Streptomycetaceae</taxon>
        <taxon>Streptomyces</taxon>
    </lineage>
</organism>
<dbReference type="Pfam" id="PF06737">
    <property type="entry name" value="Transglycosylas"/>
    <property type="match status" value="1"/>
</dbReference>
<protein>
    <recommendedName>
        <fullName evidence="4">Resuscitation-promoting factor core lysozyme-like domain-containing protein</fullName>
    </recommendedName>
</protein>
<dbReference type="EMBL" id="BMRP01000007">
    <property type="protein sequence ID" value="GGU59584.1"/>
    <property type="molecule type" value="Genomic_DNA"/>
</dbReference>
<proteinExistence type="inferred from homology"/>
<accession>A0ABQ2UY84</accession>
<dbReference type="SUPFAM" id="SSF53955">
    <property type="entry name" value="Lysozyme-like"/>
    <property type="match status" value="1"/>
</dbReference>
<dbReference type="RefSeq" id="WP_189299458.1">
    <property type="nucleotide sequence ID" value="NZ_BMRP01000007.1"/>
</dbReference>
<gene>
    <name evidence="5" type="ORF">GCM10010211_25650</name>
</gene>
<keyword evidence="2" id="KW-0378">Hydrolase</keyword>
<reference evidence="6" key="1">
    <citation type="journal article" date="2019" name="Int. J. Syst. Evol. Microbiol.">
        <title>The Global Catalogue of Microorganisms (GCM) 10K type strain sequencing project: providing services to taxonomists for standard genome sequencing and annotation.</title>
        <authorList>
            <consortium name="The Broad Institute Genomics Platform"/>
            <consortium name="The Broad Institute Genome Sequencing Center for Infectious Disease"/>
            <person name="Wu L."/>
            <person name="Ma J."/>
        </authorList>
    </citation>
    <scope>NUCLEOTIDE SEQUENCE [LARGE SCALE GENOMIC DNA]</scope>
    <source>
        <strain evidence="6">JCM 3399</strain>
    </source>
</reference>
<dbReference type="Gene3D" id="1.10.530.10">
    <property type="match status" value="1"/>
</dbReference>
<keyword evidence="6" id="KW-1185">Reference proteome</keyword>
<evidence type="ECO:0000256" key="2">
    <source>
        <dbReference type="ARBA" id="ARBA00022801"/>
    </source>
</evidence>
<evidence type="ECO:0000256" key="3">
    <source>
        <dbReference type="SAM" id="SignalP"/>
    </source>
</evidence>
<evidence type="ECO:0000313" key="6">
    <source>
        <dbReference type="Proteomes" id="UP000654471"/>
    </source>
</evidence>
<keyword evidence="3" id="KW-0732">Signal</keyword>
<evidence type="ECO:0000256" key="1">
    <source>
        <dbReference type="ARBA" id="ARBA00010830"/>
    </source>
</evidence>
<feature type="domain" description="Resuscitation-promoting factor core lysozyme-like" evidence="4">
    <location>
        <begin position="39"/>
        <end position="111"/>
    </location>
</feature>
<sequence>MPSPLATRTAVALPSALLTLLALFATTGSAAADPPPSGTDWEKIAACESSGDWHINTGNGYHGGLQISRSTWRAYGGDRFAPRADLASRDEQIAVAERIVQDRGLGAWPNCAPQSLTHSRYTAAHAAGNTTRPGDCLSALAERAGSGVLSVLGQERLLKGPDRRCPERRLQLHF</sequence>
<dbReference type="Proteomes" id="UP000654471">
    <property type="component" value="Unassembled WGS sequence"/>
</dbReference>